<feature type="coiled-coil region" evidence="1">
    <location>
        <begin position="6"/>
        <end position="57"/>
    </location>
</feature>
<dbReference type="PANTHER" id="PTHR34488">
    <property type="entry name" value="SI:CH211-245H14.1-RELATED"/>
    <property type="match status" value="1"/>
</dbReference>
<accession>A0A9W7X248</accession>
<keyword evidence="3" id="KW-1133">Transmembrane helix</keyword>
<proteinExistence type="predicted"/>
<feature type="region of interest" description="Disordered" evidence="2">
    <location>
        <begin position="84"/>
        <end position="103"/>
    </location>
</feature>
<dbReference type="AlphaFoldDB" id="A0A9W7X248"/>
<evidence type="ECO:0000256" key="3">
    <source>
        <dbReference type="SAM" id="Phobius"/>
    </source>
</evidence>
<evidence type="ECO:0000313" key="5">
    <source>
        <dbReference type="Proteomes" id="UP001059041"/>
    </source>
</evidence>
<feature type="compositionally biased region" description="Basic and acidic residues" evidence="2">
    <location>
        <begin position="425"/>
        <end position="464"/>
    </location>
</feature>
<comment type="caution">
    <text evidence="4">The sequence shown here is derived from an EMBL/GenBank/DDBJ whole genome shotgun (WGS) entry which is preliminary data.</text>
</comment>
<reference evidence="4" key="1">
    <citation type="submission" date="2021-02" db="EMBL/GenBank/DDBJ databases">
        <title>Comparative genomics reveals that relaxation of natural selection precedes convergent phenotypic evolution of cavefish.</title>
        <authorList>
            <person name="Peng Z."/>
        </authorList>
    </citation>
    <scope>NUCLEOTIDE SEQUENCE</scope>
    <source>
        <tissue evidence="4">Muscle</tissue>
    </source>
</reference>
<gene>
    <name evidence="4" type="ORF">IRJ41_000106</name>
</gene>
<evidence type="ECO:0000256" key="2">
    <source>
        <dbReference type="SAM" id="MobiDB-lite"/>
    </source>
</evidence>
<keyword evidence="5" id="KW-1185">Reference proteome</keyword>
<evidence type="ECO:0000256" key="1">
    <source>
        <dbReference type="SAM" id="Coils"/>
    </source>
</evidence>
<feature type="non-terminal residue" evidence="4">
    <location>
        <position position="824"/>
    </location>
</feature>
<feature type="region of interest" description="Disordered" evidence="2">
    <location>
        <begin position="425"/>
        <end position="467"/>
    </location>
</feature>
<dbReference type="PANTHER" id="PTHR34488:SF1">
    <property type="entry name" value="SI:CH211-245H14.1-RELATED"/>
    <property type="match status" value="1"/>
</dbReference>
<organism evidence="4 5">
    <name type="scientific">Triplophysa rosa</name>
    <name type="common">Cave loach</name>
    <dbReference type="NCBI Taxonomy" id="992332"/>
    <lineage>
        <taxon>Eukaryota</taxon>
        <taxon>Metazoa</taxon>
        <taxon>Chordata</taxon>
        <taxon>Craniata</taxon>
        <taxon>Vertebrata</taxon>
        <taxon>Euteleostomi</taxon>
        <taxon>Actinopterygii</taxon>
        <taxon>Neopterygii</taxon>
        <taxon>Teleostei</taxon>
        <taxon>Ostariophysi</taxon>
        <taxon>Cypriniformes</taxon>
        <taxon>Nemacheilidae</taxon>
        <taxon>Triplophysa</taxon>
    </lineage>
</organism>
<keyword evidence="3" id="KW-0812">Transmembrane</keyword>
<dbReference type="Proteomes" id="UP001059041">
    <property type="component" value="Linkage Group LG2"/>
</dbReference>
<feature type="transmembrane region" description="Helical" evidence="3">
    <location>
        <begin position="801"/>
        <end position="821"/>
    </location>
</feature>
<evidence type="ECO:0000313" key="4">
    <source>
        <dbReference type="EMBL" id="KAI7812343.1"/>
    </source>
</evidence>
<keyword evidence="3" id="KW-0472">Membrane</keyword>
<protein>
    <submittedName>
        <fullName evidence="4">Uncharacterized protein</fullName>
    </submittedName>
</protein>
<sequence length="824" mass="93880">QENGNCNEKKKLLSELKTKCERHEEIEGLLQEKEKQINDLREQLRDKTKALQETTEKTICLQYQLEEKDSEIARLKQQLVQHPGQIQKHAPSMKNESECKSGDNKRWKMGISKFRGVKLFPILAGKTHNSHKGFIDTLKNQIQDLEIGHKVDESEIVLVFCPIVSRAGTDIEAAMKKINISTASKMVVLVVLHHTFEPEKTVPDSSRCVNRTDILTVDCLFYEDTGLLKCQKNDEAIDKVVKWLIQQQMKPGSSSNNAQPISSRTVKYFVTLPGDRQKYHNNFLDALPRGNRGLMEVSTVQESEVNLHFRSAESHAAIKDYKRTDKPVVDIVLHNTLDSRSVRKSSGCLNSPDVFIVDCVICEAVEELPECQINREAIDAVSQWLSTKEKMAAASSNEFQESALMTENQESQKNGLEKKLLQKNKHIEDEQNNQKEQKERPREKAVKELETSKHQIEEKHEPDQQLRNSGGVKLFSMLTGKTNNSHKSFVYSLMNRVEDLREVPKVDGSNIVLVFCPIVSRAGTDIEAAMKIFTDSTASKLKVLVVLHHTFEQEKTVPESSRCVNRTDILTVDCLFYEDTGLLKCQRNNDAIDKVVDWLIEQGKTTGVEVCQCQNRLKGLTSRKRSHKSVQEEGQSEIVDFKKSKSNEPEICTEDVKVCIISSGNTNESHIKFFNTLSARIKSLKEVPTVDESHVVLVFCPVVSRAGTDIEAALKIFDDSTASKMVVLVVLHHTFEQEKTVPDSSRCVNRTDILTVDCLFYEDTGLLECQKNDEAIDKVVNWLIQQCSNMYLFTVYKYLKLLWFCFVLFWFCLSFIMFLSFSVH</sequence>
<keyword evidence="1" id="KW-0175">Coiled coil</keyword>
<dbReference type="EMBL" id="JAFHDT010000002">
    <property type="protein sequence ID" value="KAI7812343.1"/>
    <property type="molecule type" value="Genomic_DNA"/>
</dbReference>
<name>A0A9W7X248_TRIRA</name>